<protein>
    <submittedName>
        <fullName evidence="1">Uncharacterized protein</fullName>
    </submittedName>
</protein>
<gene>
    <name evidence="1" type="ORF">ACFO3S_14850</name>
</gene>
<organism evidence="1 2">
    <name type="scientific">Cohnella hongkongensis</name>
    <dbReference type="NCBI Taxonomy" id="178337"/>
    <lineage>
        <taxon>Bacteria</taxon>
        <taxon>Bacillati</taxon>
        <taxon>Bacillota</taxon>
        <taxon>Bacilli</taxon>
        <taxon>Bacillales</taxon>
        <taxon>Paenibacillaceae</taxon>
        <taxon>Cohnella</taxon>
    </lineage>
</organism>
<dbReference type="Proteomes" id="UP001596028">
    <property type="component" value="Unassembled WGS sequence"/>
</dbReference>
<keyword evidence="2" id="KW-1185">Reference proteome</keyword>
<dbReference type="EMBL" id="JBHSEP010000010">
    <property type="protein sequence ID" value="MFC4599527.1"/>
    <property type="molecule type" value="Genomic_DNA"/>
</dbReference>
<reference evidence="2" key="1">
    <citation type="journal article" date="2019" name="Int. J. Syst. Evol. Microbiol.">
        <title>The Global Catalogue of Microorganisms (GCM) 10K type strain sequencing project: providing services to taxonomists for standard genome sequencing and annotation.</title>
        <authorList>
            <consortium name="The Broad Institute Genomics Platform"/>
            <consortium name="The Broad Institute Genome Sequencing Center for Infectious Disease"/>
            <person name="Wu L."/>
            <person name="Ma J."/>
        </authorList>
    </citation>
    <scope>NUCLEOTIDE SEQUENCE [LARGE SCALE GENOMIC DNA]</scope>
    <source>
        <strain evidence="2">CCUG 49571</strain>
    </source>
</reference>
<dbReference type="RefSeq" id="WP_378097494.1">
    <property type="nucleotide sequence ID" value="NZ_JBHSEP010000010.1"/>
</dbReference>
<evidence type="ECO:0000313" key="2">
    <source>
        <dbReference type="Proteomes" id="UP001596028"/>
    </source>
</evidence>
<accession>A0ABV9FFK9</accession>
<sequence>MSKSLSPIPAASACGVAALAKKLSMTRREAAVAWTGQTSGRE</sequence>
<name>A0ABV9FFK9_9BACL</name>
<comment type="caution">
    <text evidence="1">The sequence shown here is derived from an EMBL/GenBank/DDBJ whole genome shotgun (WGS) entry which is preliminary data.</text>
</comment>
<evidence type="ECO:0000313" key="1">
    <source>
        <dbReference type="EMBL" id="MFC4599527.1"/>
    </source>
</evidence>
<proteinExistence type="predicted"/>